<name>A0ABR3QL67_9PLEO</name>
<accession>A0ABR3QL67</accession>
<reference evidence="1 2" key="1">
    <citation type="submission" date="2024-02" db="EMBL/GenBank/DDBJ databases">
        <title>De novo assembly and annotation of 12 fungi associated with fruit tree decline syndrome in Ontario, Canada.</title>
        <authorList>
            <person name="Sulman M."/>
            <person name="Ellouze W."/>
            <person name="Ilyukhin E."/>
        </authorList>
    </citation>
    <scope>NUCLEOTIDE SEQUENCE [LARGE SCALE GENOMIC DNA]</scope>
    <source>
        <strain evidence="1 2">M97-236</strain>
    </source>
</reference>
<evidence type="ECO:0000313" key="2">
    <source>
        <dbReference type="Proteomes" id="UP001521222"/>
    </source>
</evidence>
<keyword evidence="2" id="KW-1185">Reference proteome</keyword>
<sequence length="323" mass="35949">MTATTVAPAPQLAFPIKGYGSHAVQTNKATPPKVTPEIPAAEDQNAMSPEMERYILNLKDVRTPDQQERAELLKGPTIEIIVDDQVVDTVPFRLFLAVSAKFRELYVKHGKTVPRDIHFHDLDKDAVKLLIHWVKETSTKKKCFSLKKSQDGSISNDLALLQAADGIGMRQYVNNVSKYWYKVIVEPDRIPTVEDMGVVEKYRPEAADNKLFRAVAQRVAHCLVDETVDAEYYQTYVAHHSKLAAAVTEFRDALADKKKVRLQRQEQRATATAEMKAAAAHAASKTGECTNRKVHRAAAIEAMNGTGGVKVVTAEQAAFLIRR</sequence>
<organism evidence="1 2">
    <name type="scientific">Nothophoma quercina</name>
    <dbReference type="NCBI Taxonomy" id="749835"/>
    <lineage>
        <taxon>Eukaryota</taxon>
        <taxon>Fungi</taxon>
        <taxon>Dikarya</taxon>
        <taxon>Ascomycota</taxon>
        <taxon>Pezizomycotina</taxon>
        <taxon>Dothideomycetes</taxon>
        <taxon>Pleosporomycetidae</taxon>
        <taxon>Pleosporales</taxon>
        <taxon>Pleosporineae</taxon>
        <taxon>Didymellaceae</taxon>
        <taxon>Nothophoma</taxon>
    </lineage>
</organism>
<evidence type="ECO:0008006" key="3">
    <source>
        <dbReference type="Google" id="ProtNLM"/>
    </source>
</evidence>
<proteinExistence type="predicted"/>
<gene>
    <name evidence="1" type="ORF">SLS59_009538</name>
</gene>
<protein>
    <recommendedName>
        <fullName evidence="3">BTB domain-containing protein</fullName>
    </recommendedName>
</protein>
<dbReference type="EMBL" id="JAKIXB020000044">
    <property type="protein sequence ID" value="KAL1592896.1"/>
    <property type="molecule type" value="Genomic_DNA"/>
</dbReference>
<comment type="caution">
    <text evidence="1">The sequence shown here is derived from an EMBL/GenBank/DDBJ whole genome shotgun (WGS) entry which is preliminary data.</text>
</comment>
<dbReference type="Proteomes" id="UP001521222">
    <property type="component" value="Unassembled WGS sequence"/>
</dbReference>
<evidence type="ECO:0000313" key="1">
    <source>
        <dbReference type="EMBL" id="KAL1592896.1"/>
    </source>
</evidence>